<keyword evidence="4" id="KW-1185">Reference proteome</keyword>
<dbReference type="Gene3D" id="3.40.50.2300">
    <property type="match status" value="1"/>
</dbReference>
<dbReference type="PATRIC" id="fig|649747.3.peg.1834"/>
<name>U1X5W7_ANEAE</name>
<dbReference type="AlphaFoldDB" id="U1X5W7"/>
<dbReference type="InterPro" id="IPR011006">
    <property type="entry name" value="CheY-like_superfamily"/>
</dbReference>
<sequence>MKILIMDDDATVRFMLREICESAGWNIVFGSNGREGVDLFRTERADVVLVDYHMPDGRASGCSGNPQTGRTCAYSCPNG</sequence>
<feature type="modified residue" description="4-aspartylphosphate" evidence="1">
    <location>
        <position position="51"/>
    </location>
</feature>
<dbReference type="Pfam" id="PF00072">
    <property type="entry name" value="Response_reg"/>
    <property type="match status" value="1"/>
</dbReference>
<dbReference type="STRING" id="649747.HMPREF0083_02028"/>
<reference evidence="3 4" key="1">
    <citation type="submission" date="2013-08" db="EMBL/GenBank/DDBJ databases">
        <authorList>
            <person name="Weinstock G."/>
            <person name="Sodergren E."/>
            <person name="Wylie T."/>
            <person name="Fulton L."/>
            <person name="Fulton R."/>
            <person name="Fronick C."/>
            <person name="O'Laughlin M."/>
            <person name="Godfrey J."/>
            <person name="Miner T."/>
            <person name="Herter B."/>
            <person name="Appelbaum E."/>
            <person name="Cordes M."/>
            <person name="Lek S."/>
            <person name="Wollam A."/>
            <person name="Pepin K.H."/>
            <person name="Palsikar V.B."/>
            <person name="Mitreva M."/>
            <person name="Wilson R.K."/>
        </authorList>
    </citation>
    <scope>NUCLEOTIDE SEQUENCE [LARGE SCALE GENOMIC DNA]</scope>
    <source>
        <strain evidence="3 4">ATCC 12856</strain>
    </source>
</reference>
<evidence type="ECO:0000313" key="4">
    <source>
        <dbReference type="Proteomes" id="UP000016511"/>
    </source>
</evidence>
<dbReference type="Proteomes" id="UP000016511">
    <property type="component" value="Unassembled WGS sequence"/>
</dbReference>
<comment type="caution">
    <text evidence="3">The sequence shown here is derived from an EMBL/GenBank/DDBJ whole genome shotgun (WGS) entry which is preliminary data.</text>
</comment>
<dbReference type="CDD" id="cd00156">
    <property type="entry name" value="REC"/>
    <property type="match status" value="1"/>
</dbReference>
<dbReference type="GO" id="GO:0000160">
    <property type="term" value="P:phosphorelay signal transduction system"/>
    <property type="evidence" value="ECO:0007669"/>
    <property type="project" value="InterPro"/>
</dbReference>
<evidence type="ECO:0000256" key="1">
    <source>
        <dbReference type="PROSITE-ProRule" id="PRU00169"/>
    </source>
</evidence>
<keyword evidence="1" id="KW-0597">Phosphoprotein</keyword>
<gene>
    <name evidence="3" type="ORF">HMPREF0083_02028</name>
</gene>
<dbReference type="HOGENOM" id="CLU_2598396_0_0_9"/>
<accession>U1X5W7</accession>
<evidence type="ECO:0000259" key="2">
    <source>
        <dbReference type="PROSITE" id="PS50110"/>
    </source>
</evidence>
<dbReference type="EMBL" id="AWSJ01000130">
    <property type="protein sequence ID" value="ERI09933.1"/>
    <property type="molecule type" value="Genomic_DNA"/>
</dbReference>
<evidence type="ECO:0000313" key="3">
    <source>
        <dbReference type="EMBL" id="ERI09933.1"/>
    </source>
</evidence>
<organism evidence="3 4">
    <name type="scientific">Aneurinibacillus aneurinilyticus ATCC 12856</name>
    <dbReference type="NCBI Taxonomy" id="649747"/>
    <lineage>
        <taxon>Bacteria</taxon>
        <taxon>Bacillati</taxon>
        <taxon>Bacillota</taxon>
        <taxon>Bacilli</taxon>
        <taxon>Bacillales</taxon>
        <taxon>Paenibacillaceae</taxon>
        <taxon>Aneurinibacillus group</taxon>
        <taxon>Aneurinibacillus</taxon>
    </lineage>
</organism>
<feature type="domain" description="Response regulatory" evidence="2">
    <location>
        <begin position="2"/>
        <end position="79"/>
    </location>
</feature>
<dbReference type="PROSITE" id="PS50110">
    <property type="entry name" value="RESPONSE_REGULATORY"/>
    <property type="match status" value="1"/>
</dbReference>
<protein>
    <submittedName>
        <fullName evidence="3">Chemotaxis protein CheY domain protein</fullName>
    </submittedName>
</protein>
<dbReference type="eggNOG" id="COG0745">
    <property type="taxonomic scope" value="Bacteria"/>
</dbReference>
<proteinExistence type="predicted"/>
<dbReference type="SUPFAM" id="SSF52172">
    <property type="entry name" value="CheY-like"/>
    <property type="match status" value="1"/>
</dbReference>
<dbReference type="InterPro" id="IPR001789">
    <property type="entry name" value="Sig_transdc_resp-reg_receiver"/>
</dbReference>